<keyword evidence="2" id="KW-1185">Reference proteome</keyword>
<dbReference type="PROSITE" id="PS51257">
    <property type="entry name" value="PROKAR_LIPOPROTEIN"/>
    <property type="match status" value="1"/>
</dbReference>
<dbReference type="SUPFAM" id="SSF159501">
    <property type="entry name" value="EreA/ChaN-like"/>
    <property type="match status" value="1"/>
</dbReference>
<evidence type="ECO:0000313" key="2">
    <source>
        <dbReference type="Proteomes" id="UP000682802"/>
    </source>
</evidence>
<reference evidence="1 2" key="1">
    <citation type="submission" date="2021-05" db="EMBL/GenBank/DDBJ databases">
        <title>Comparative genomic studies on the polysaccharide-degrading batcterial strains of the Flammeovirga genus.</title>
        <authorList>
            <person name="Zewei F."/>
            <person name="Zheng Z."/>
            <person name="Yu L."/>
            <person name="Ruyue G."/>
            <person name="Yanhong M."/>
            <person name="Yuanyuan C."/>
            <person name="Jingyan G."/>
            <person name="Wenjun H."/>
        </authorList>
    </citation>
    <scope>NUCLEOTIDE SEQUENCE [LARGE SCALE GENOMIC DNA]</scope>
    <source>
        <strain evidence="1 2">YS10</strain>
    </source>
</reference>
<dbReference type="Proteomes" id="UP000682802">
    <property type="component" value="Chromosome 2"/>
</dbReference>
<protein>
    <recommendedName>
        <fullName evidence="3">ChaN family lipoprotein</fullName>
    </recommendedName>
</protein>
<accession>A0ABX8H1G1</accession>
<organism evidence="1 2">
    <name type="scientific">Flammeovirga kamogawensis</name>
    <dbReference type="NCBI Taxonomy" id="373891"/>
    <lineage>
        <taxon>Bacteria</taxon>
        <taxon>Pseudomonadati</taxon>
        <taxon>Bacteroidota</taxon>
        <taxon>Cytophagia</taxon>
        <taxon>Cytophagales</taxon>
        <taxon>Flammeovirgaceae</taxon>
        <taxon>Flammeovirga</taxon>
    </lineage>
</organism>
<proteinExistence type="predicted"/>
<name>A0ABX8H1G1_9BACT</name>
<dbReference type="Gene3D" id="3.40.50.11550">
    <property type="match status" value="1"/>
</dbReference>
<dbReference type="RefSeq" id="WP_144076137.1">
    <property type="nucleotide sequence ID" value="NZ_CP076129.1"/>
</dbReference>
<evidence type="ECO:0008006" key="3">
    <source>
        <dbReference type="Google" id="ProtNLM"/>
    </source>
</evidence>
<gene>
    <name evidence="1" type="ORF">KM029_22930</name>
</gene>
<sequence length="378" mass="44374">MRYIFITLYFITIISCNKPTSSLTTEKYLKEYETTPSEFIIKKFKTNTVVLLGEDHGIKNNLDFVSQLIPKLYKAGVYNLGMEFGASEMQHKVDSLLSAPQFDEELMRNIMFFYNVGWPYKEYMDVYKNAWKFNTTLKANDKKFRIINLSYQYNWSNYLGENTPEEKAEIFNKGEADLYRAKVVEKEVFDKNEKALLLVGTPHAFTKFLNRNLENKISENCPAEAIYLGHRLLDKHPDKVYTILLHQAFYGTEKSNYKLMSPAHGNIEKAMALNGNKPIAFDLVHSPMGLLEDNSFYASCNDTFRLNQFFDAYIFLVPFDQMDGCTYDAHFYDNHNWEDIRVQIPDPNWNPRPSTQQKYQEQRRAFVDIKERYKDVIN</sequence>
<evidence type="ECO:0000313" key="1">
    <source>
        <dbReference type="EMBL" id="QWG09464.1"/>
    </source>
</evidence>
<dbReference type="EMBL" id="CP076129">
    <property type="protein sequence ID" value="QWG09464.1"/>
    <property type="molecule type" value="Genomic_DNA"/>
</dbReference>